<name>A0A4P1K1A0_9CAUL</name>
<sequence>MITDSIEQPDEVLNCSKIRRVPVAPLMGEAIRRIANEESVSKLFD</sequence>
<evidence type="ECO:0000313" key="2">
    <source>
        <dbReference type="Proteomes" id="UP000309952"/>
    </source>
</evidence>
<dbReference type="GO" id="GO:0004749">
    <property type="term" value="F:ribose phosphate diphosphokinase activity"/>
    <property type="evidence" value="ECO:0007669"/>
    <property type="project" value="UniProtKB-EC"/>
</dbReference>
<protein>
    <submittedName>
        <fullName evidence="1">Ribose-phosphate pyrophosphokinase</fullName>
        <ecNumber evidence="1">2.7.6.1</ecNumber>
    </submittedName>
</protein>
<keyword evidence="2" id="KW-1185">Reference proteome</keyword>
<gene>
    <name evidence="1" type="primary">prs_1</name>
    <name evidence="1" type="ORF">NCTC9239_01022</name>
</gene>
<organism evidence="1 2">
    <name type="scientific">Brevundimonas vancanneytii</name>
    <dbReference type="NCBI Taxonomy" id="1325724"/>
    <lineage>
        <taxon>Bacteria</taxon>
        <taxon>Pseudomonadati</taxon>
        <taxon>Pseudomonadota</taxon>
        <taxon>Alphaproteobacteria</taxon>
        <taxon>Caulobacterales</taxon>
        <taxon>Caulobacteraceae</taxon>
        <taxon>Brevundimonas</taxon>
    </lineage>
</organism>
<dbReference type="GO" id="GO:0009165">
    <property type="term" value="P:nucleotide biosynthetic process"/>
    <property type="evidence" value="ECO:0007669"/>
    <property type="project" value="InterPro"/>
</dbReference>
<dbReference type="KEGG" id="bvy:NCTC9239_01022"/>
<reference evidence="1 2" key="1">
    <citation type="submission" date="2019-04" db="EMBL/GenBank/DDBJ databases">
        <authorList>
            <consortium name="Pathogen Informatics"/>
        </authorList>
    </citation>
    <scope>NUCLEOTIDE SEQUENCE [LARGE SCALE GENOMIC DNA]</scope>
    <source>
        <strain evidence="1 2">NCTC9239</strain>
    </source>
</reference>
<evidence type="ECO:0000313" key="1">
    <source>
        <dbReference type="EMBL" id="VTO13343.1"/>
    </source>
</evidence>
<dbReference type="InterPro" id="IPR005946">
    <property type="entry name" value="Rib-P_diPkinase"/>
</dbReference>
<dbReference type="AlphaFoldDB" id="A0A4P1K1A0"/>
<keyword evidence="1" id="KW-0808">Transferase</keyword>
<accession>A0A4P1K1A0</accession>
<dbReference type="EMBL" id="LR588407">
    <property type="protein sequence ID" value="VTO13343.1"/>
    <property type="molecule type" value="Genomic_DNA"/>
</dbReference>
<dbReference type="InterPro" id="IPR029057">
    <property type="entry name" value="PRTase-like"/>
</dbReference>
<dbReference type="Pfam" id="PF14572">
    <property type="entry name" value="Pribosyl_synth"/>
    <property type="match status" value="1"/>
</dbReference>
<proteinExistence type="predicted"/>
<dbReference type="GO" id="GO:0000287">
    <property type="term" value="F:magnesium ion binding"/>
    <property type="evidence" value="ECO:0007669"/>
    <property type="project" value="InterPro"/>
</dbReference>
<dbReference type="EC" id="2.7.6.1" evidence="1"/>
<dbReference type="SUPFAM" id="SSF53271">
    <property type="entry name" value="PRTase-like"/>
    <property type="match status" value="1"/>
</dbReference>
<dbReference type="Gene3D" id="3.40.50.2020">
    <property type="match status" value="2"/>
</dbReference>
<dbReference type="Proteomes" id="UP000309952">
    <property type="component" value="Chromosome"/>
</dbReference>
<dbReference type="GO" id="GO:0016301">
    <property type="term" value="F:kinase activity"/>
    <property type="evidence" value="ECO:0007669"/>
    <property type="project" value="UniProtKB-KW"/>
</dbReference>
<keyword evidence="1" id="KW-0418">Kinase</keyword>